<dbReference type="InterPro" id="IPR006612">
    <property type="entry name" value="THAP_Znf"/>
</dbReference>
<feature type="region of interest" description="Disordered" evidence="13">
    <location>
        <begin position="84"/>
        <end position="105"/>
    </location>
</feature>
<dbReference type="InterPro" id="IPR026516">
    <property type="entry name" value="THAP1/10"/>
</dbReference>
<keyword evidence="11" id="KW-0131">Cell cycle</keyword>
<feature type="domain" description="THAP-type" evidence="14">
    <location>
        <begin position="143"/>
        <end position="236"/>
    </location>
</feature>
<dbReference type="SMART" id="SM00980">
    <property type="entry name" value="THAP"/>
    <property type="match status" value="2"/>
</dbReference>
<evidence type="ECO:0000256" key="3">
    <source>
        <dbReference type="ARBA" id="ARBA00022723"/>
    </source>
</evidence>
<evidence type="ECO:0000256" key="6">
    <source>
        <dbReference type="ARBA" id="ARBA00023015"/>
    </source>
</evidence>
<dbReference type="KEGG" id="soy:115888843"/>
<keyword evidence="8 12" id="KW-0238">DNA-binding</keyword>
<dbReference type="GO" id="GO:0005654">
    <property type="term" value="C:nucleoplasm"/>
    <property type="evidence" value="ECO:0007669"/>
    <property type="project" value="UniProtKB-SubCell"/>
</dbReference>
<evidence type="ECO:0000256" key="12">
    <source>
        <dbReference type="PROSITE-ProRule" id="PRU00309"/>
    </source>
</evidence>
<organism evidence="15 16">
    <name type="scientific">Sitophilus oryzae</name>
    <name type="common">Rice weevil</name>
    <name type="synonym">Curculio oryzae</name>
    <dbReference type="NCBI Taxonomy" id="7048"/>
    <lineage>
        <taxon>Eukaryota</taxon>
        <taxon>Metazoa</taxon>
        <taxon>Ecdysozoa</taxon>
        <taxon>Arthropoda</taxon>
        <taxon>Hexapoda</taxon>
        <taxon>Insecta</taxon>
        <taxon>Pterygota</taxon>
        <taxon>Neoptera</taxon>
        <taxon>Endopterygota</taxon>
        <taxon>Coleoptera</taxon>
        <taxon>Polyphaga</taxon>
        <taxon>Cucujiformia</taxon>
        <taxon>Curculionidae</taxon>
        <taxon>Dryophthorinae</taxon>
        <taxon>Sitophilus</taxon>
    </lineage>
</organism>
<dbReference type="RefSeq" id="XP_030764560.1">
    <property type="nucleotide sequence ID" value="XM_030908700.1"/>
</dbReference>
<evidence type="ECO:0000256" key="9">
    <source>
        <dbReference type="ARBA" id="ARBA00023163"/>
    </source>
</evidence>
<dbReference type="Gene3D" id="6.20.210.20">
    <property type="entry name" value="THAP domain"/>
    <property type="match status" value="1"/>
</dbReference>
<dbReference type="RefSeq" id="XP_030764561.1">
    <property type="nucleotide sequence ID" value="XM_030908701.1"/>
</dbReference>
<protein>
    <submittedName>
        <fullName evidence="16">Uncharacterized protein LOC115888843 isoform X1</fullName>
    </submittedName>
    <submittedName>
        <fullName evidence="17">Uncharacterized protein LOC115888843 isoform X2</fullName>
    </submittedName>
</protein>
<evidence type="ECO:0000256" key="13">
    <source>
        <dbReference type="SAM" id="MobiDB-lite"/>
    </source>
</evidence>
<dbReference type="GO" id="GO:0043565">
    <property type="term" value="F:sequence-specific DNA binding"/>
    <property type="evidence" value="ECO:0007669"/>
    <property type="project" value="InterPro"/>
</dbReference>
<keyword evidence="9" id="KW-0804">Transcription</keyword>
<evidence type="ECO:0000313" key="17">
    <source>
        <dbReference type="RefSeq" id="XP_030764561.1"/>
    </source>
</evidence>
<dbReference type="InterPro" id="IPR038441">
    <property type="entry name" value="THAP_Znf_sf"/>
</dbReference>
<reference evidence="16 17" key="1">
    <citation type="submission" date="2025-04" db="UniProtKB">
        <authorList>
            <consortium name="RefSeq"/>
        </authorList>
    </citation>
    <scope>IDENTIFICATION</scope>
    <source>
        <tissue evidence="16 17">Gonads</tissue>
    </source>
</reference>
<evidence type="ECO:0000256" key="11">
    <source>
        <dbReference type="ARBA" id="ARBA00023306"/>
    </source>
</evidence>
<dbReference type="OrthoDB" id="6772549at2759"/>
<keyword evidence="10" id="KW-0539">Nucleus</keyword>
<evidence type="ECO:0000256" key="2">
    <source>
        <dbReference type="ARBA" id="ARBA00006177"/>
    </source>
</evidence>
<evidence type="ECO:0000256" key="10">
    <source>
        <dbReference type="ARBA" id="ARBA00023242"/>
    </source>
</evidence>
<evidence type="ECO:0000256" key="8">
    <source>
        <dbReference type="ARBA" id="ARBA00023125"/>
    </source>
</evidence>
<feature type="domain" description="THAP-type" evidence="14">
    <location>
        <begin position="1"/>
        <end position="79"/>
    </location>
</feature>
<evidence type="ECO:0000256" key="1">
    <source>
        <dbReference type="ARBA" id="ARBA00004642"/>
    </source>
</evidence>
<dbReference type="Proteomes" id="UP000504635">
    <property type="component" value="Unplaced"/>
</dbReference>
<dbReference type="Pfam" id="PF05485">
    <property type="entry name" value="THAP"/>
    <property type="match status" value="2"/>
</dbReference>
<dbReference type="SUPFAM" id="SSF57716">
    <property type="entry name" value="Glucocorticoid receptor-like (DNA-binding domain)"/>
    <property type="match status" value="2"/>
</dbReference>
<evidence type="ECO:0000313" key="15">
    <source>
        <dbReference type="Proteomes" id="UP000504635"/>
    </source>
</evidence>
<comment type="subcellular location">
    <subcellularLocation>
        <location evidence="1">Nucleus</location>
        <location evidence="1">Nucleoplasm</location>
    </subcellularLocation>
</comment>
<keyword evidence="4 12" id="KW-0863">Zinc-finger</keyword>
<keyword evidence="3" id="KW-0479">Metal-binding</keyword>
<gene>
    <name evidence="16 17" type="primary">LOC115888843</name>
</gene>
<dbReference type="AlphaFoldDB" id="A0A6J2YP51"/>
<evidence type="ECO:0000256" key="5">
    <source>
        <dbReference type="ARBA" id="ARBA00022833"/>
    </source>
</evidence>
<keyword evidence="5" id="KW-0862">Zinc</keyword>
<evidence type="ECO:0000256" key="7">
    <source>
        <dbReference type="ARBA" id="ARBA00023054"/>
    </source>
</evidence>
<evidence type="ECO:0000259" key="14">
    <source>
        <dbReference type="PROSITE" id="PS50950"/>
    </source>
</evidence>
<name>A0A6J2YP51_SITOR</name>
<accession>A0A6J2YP51</accession>
<dbReference type="SMART" id="SM00692">
    <property type="entry name" value="DM3"/>
    <property type="match status" value="2"/>
</dbReference>
<keyword evidence="15" id="KW-1185">Reference proteome</keyword>
<dbReference type="GeneID" id="115888843"/>
<dbReference type="PANTHER" id="PTHR46600:SF1">
    <property type="entry name" value="THAP DOMAIN-CONTAINING PROTEIN 1"/>
    <property type="match status" value="1"/>
</dbReference>
<feature type="compositionally biased region" description="Polar residues" evidence="13">
    <location>
        <begin position="84"/>
        <end position="98"/>
    </location>
</feature>
<comment type="similarity">
    <text evidence="2">Belongs to the THAP1 family.</text>
</comment>
<evidence type="ECO:0000256" key="4">
    <source>
        <dbReference type="ARBA" id="ARBA00022771"/>
    </source>
</evidence>
<keyword evidence="6" id="KW-0805">Transcription regulation</keyword>
<proteinExistence type="inferred from homology"/>
<dbReference type="PANTHER" id="PTHR46600">
    <property type="entry name" value="THAP DOMAIN-CONTAINING"/>
    <property type="match status" value="1"/>
</dbReference>
<evidence type="ECO:0000313" key="16">
    <source>
        <dbReference type="RefSeq" id="XP_030764560.1"/>
    </source>
</evidence>
<dbReference type="GO" id="GO:0008270">
    <property type="term" value="F:zinc ion binding"/>
    <property type="evidence" value="ECO:0007669"/>
    <property type="project" value="UniProtKB-KW"/>
</dbReference>
<dbReference type="PROSITE" id="PS50950">
    <property type="entry name" value="ZF_THAP"/>
    <property type="match status" value="2"/>
</dbReference>
<sequence>MDKIKRCLVCGNSDYEVERMHQFPRNLEQSKKWQESLGMKYMPGISLNSYYICTNHFTADSYYNNVTGRLFRHAIPTLNPAVNGSNAENLNNTTTEDTANVPDSDCSQTCPSVLEEVSNNTTDLPRPPIASQPQTRVDMIPGVPRQVCSMPYCDGKDPDGCKVATVYFPRDPALKQKWLEYLYPKPLPIEPYSRVCLRHFEPGDVEWVTSCTVVEDKLVPSSKFPRIVKGAVPIPYLCVHLQQNGAHPQQLDIPINNADSTCQLLSYVIVNEDYFIDLEDAYQKLERAELDPCWFKIKESRYIYLFYLDPDPKPSLKFAVHFADDLTLSLKLDDMFVGELQCRNQTKIQFPVKVQDLKTFSVIFKEIEFYLKNVAQFKNVTNGNSDSTSSQTKFQERHVKITDNVCKSCLKDVDVYVRCVKCQNEFHPGCLAVKGLDDCDKCRETFSRLSEQRASSRNDTSGAADSEYMVIKVEEEDNLFEESYNLMEEKINSLTFSSVK</sequence>
<keyword evidence="7" id="KW-0175">Coiled coil</keyword>